<name>A0A2J6QHT5_9HELO</name>
<gene>
    <name evidence="2" type="ORF">NA56DRAFT_735657</name>
</gene>
<keyword evidence="3" id="KW-1185">Reference proteome</keyword>
<protein>
    <submittedName>
        <fullName evidence="2">Uncharacterized protein</fullName>
    </submittedName>
</protein>
<dbReference type="Proteomes" id="UP000235672">
    <property type="component" value="Unassembled WGS sequence"/>
</dbReference>
<organism evidence="2 3">
    <name type="scientific">Hyaloscypha hepaticicola</name>
    <dbReference type="NCBI Taxonomy" id="2082293"/>
    <lineage>
        <taxon>Eukaryota</taxon>
        <taxon>Fungi</taxon>
        <taxon>Dikarya</taxon>
        <taxon>Ascomycota</taxon>
        <taxon>Pezizomycotina</taxon>
        <taxon>Leotiomycetes</taxon>
        <taxon>Helotiales</taxon>
        <taxon>Hyaloscyphaceae</taxon>
        <taxon>Hyaloscypha</taxon>
    </lineage>
</organism>
<accession>A0A2J6QHT5</accession>
<dbReference type="AlphaFoldDB" id="A0A2J6QHT5"/>
<feature type="compositionally biased region" description="Basic and acidic residues" evidence="1">
    <location>
        <begin position="253"/>
        <end position="267"/>
    </location>
</feature>
<reference evidence="2 3" key="1">
    <citation type="submission" date="2016-05" db="EMBL/GenBank/DDBJ databases">
        <title>A degradative enzymes factory behind the ericoid mycorrhizal symbiosis.</title>
        <authorList>
            <consortium name="DOE Joint Genome Institute"/>
            <person name="Martino E."/>
            <person name="Morin E."/>
            <person name="Grelet G."/>
            <person name="Kuo A."/>
            <person name="Kohler A."/>
            <person name="Daghino S."/>
            <person name="Barry K."/>
            <person name="Choi C."/>
            <person name="Cichocki N."/>
            <person name="Clum A."/>
            <person name="Copeland A."/>
            <person name="Hainaut M."/>
            <person name="Haridas S."/>
            <person name="Labutti K."/>
            <person name="Lindquist E."/>
            <person name="Lipzen A."/>
            <person name="Khouja H.-R."/>
            <person name="Murat C."/>
            <person name="Ohm R."/>
            <person name="Olson A."/>
            <person name="Spatafora J."/>
            <person name="Veneault-Fourrey C."/>
            <person name="Henrissat B."/>
            <person name="Grigoriev I."/>
            <person name="Martin F."/>
            <person name="Perotto S."/>
        </authorList>
    </citation>
    <scope>NUCLEOTIDE SEQUENCE [LARGE SCALE GENOMIC DNA]</scope>
    <source>
        <strain evidence="2 3">UAMH 7357</strain>
    </source>
</reference>
<dbReference type="EMBL" id="KZ613469">
    <property type="protein sequence ID" value="PMD25809.1"/>
    <property type="molecule type" value="Genomic_DNA"/>
</dbReference>
<feature type="compositionally biased region" description="Polar residues" evidence="1">
    <location>
        <begin position="268"/>
        <end position="281"/>
    </location>
</feature>
<feature type="region of interest" description="Disordered" evidence="1">
    <location>
        <begin position="245"/>
        <end position="298"/>
    </location>
</feature>
<evidence type="ECO:0000256" key="1">
    <source>
        <dbReference type="SAM" id="MobiDB-lite"/>
    </source>
</evidence>
<proteinExistence type="predicted"/>
<dbReference type="OrthoDB" id="3505248at2759"/>
<sequence>MRSDSTLSQVEANAQDQFPDLDAEKALYQYVIKYGVQGVFVSNEYGDCFIRGEDVKYYHSSHYIGYKYQWTKDRKGRNYYVRPYKSTLAQTNRPKKPDITALVVHPSEVGWNLPKTHQRHLLKFPQEILDSIFKFALVAPARFSIKPDVVSSNWKRAWSMPDFVTKGFNCKGEMVHKKNTTISRGAIKTPTQDDDGPYTELRDVHRALIDAVCLRTNHKIYDTYINLLYSTNNFYFSMVNTSTHRSPPTMLPKGKDFKVWRPRKETQTEPSQSLKSPTKYTSKPCPAGHTMTRSSAFSTRSDQERCSSKAHHVLCLRNYMPFIIALCTGLEQLRIRAKEDVNYDAVLHPVDEGMPAKREDVLKPIFEKELRGIPSLKKLEVVGNVQWERGGLEFADETIAWFENRERHRILQELRAEKAKHQEKIAGEVETAGEVKCDFCGEGHLWVECWNLCNFCGAYGRFRDHCPEKLP</sequence>
<evidence type="ECO:0000313" key="2">
    <source>
        <dbReference type="EMBL" id="PMD25809.1"/>
    </source>
</evidence>
<evidence type="ECO:0000313" key="3">
    <source>
        <dbReference type="Proteomes" id="UP000235672"/>
    </source>
</evidence>